<proteinExistence type="predicted"/>
<reference evidence="2" key="1">
    <citation type="submission" date="2020-06" db="EMBL/GenBank/DDBJ databases">
        <authorList>
            <consortium name="Plant Systems Biology data submission"/>
        </authorList>
    </citation>
    <scope>NUCLEOTIDE SEQUENCE</scope>
    <source>
        <strain evidence="2">D6</strain>
    </source>
</reference>
<evidence type="ECO:0000313" key="3">
    <source>
        <dbReference type="Proteomes" id="UP001153069"/>
    </source>
</evidence>
<keyword evidence="3" id="KW-1185">Reference proteome</keyword>
<gene>
    <name evidence="2" type="ORF">SEMRO_1693_G291610.1</name>
</gene>
<evidence type="ECO:0000259" key="1">
    <source>
        <dbReference type="PROSITE" id="PS50097"/>
    </source>
</evidence>
<dbReference type="AlphaFoldDB" id="A0A9N8ERQ8"/>
<dbReference type="InterPro" id="IPR000210">
    <property type="entry name" value="BTB/POZ_dom"/>
</dbReference>
<feature type="domain" description="BTB" evidence="1">
    <location>
        <begin position="29"/>
        <end position="93"/>
    </location>
</feature>
<dbReference type="Pfam" id="PF00651">
    <property type="entry name" value="BTB"/>
    <property type="match status" value="1"/>
</dbReference>
<dbReference type="EMBL" id="CAICTM010001691">
    <property type="protein sequence ID" value="CAB9525558.1"/>
    <property type="molecule type" value="Genomic_DNA"/>
</dbReference>
<dbReference type="SUPFAM" id="SSF54695">
    <property type="entry name" value="POZ domain"/>
    <property type="match status" value="1"/>
</dbReference>
<protein>
    <recommendedName>
        <fullName evidence="1">BTB domain-containing protein</fullName>
    </recommendedName>
</protein>
<evidence type="ECO:0000313" key="2">
    <source>
        <dbReference type="EMBL" id="CAB9525558.1"/>
    </source>
</evidence>
<dbReference type="Gene3D" id="3.30.710.10">
    <property type="entry name" value="Potassium Channel Kv1.1, Chain A"/>
    <property type="match status" value="1"/>
</dbReference>
<comment type="caution">
    <text evidence="2">The sequence shown here is derived from an EMBL/GenBank/DDBJ whole genome shotgun (WGS) entry which is preliminary data.</text>
</comment>
<organism evidence="2 3">
    <name type="scientific">Seminavis robusta</name>
    <dbReference type="NCBI Taxonomy" id="568900"/>
    <lineage>
        <taxon>Eukaryota</taxon>
        <taxon>Sar</taxon>
        <taxon>Stramenopiles</taxon>
        <taxon>Ochrophyta</taxon>
        <taxon>Bacillariophyta</taxon>
        <taxon>Bacillariophyceae</taxon>
        <taxon>Bacillariophycidae</taxon>
        <taxon>Naviculales</taxon>
        <taxon>Naviculaceae</taxon>
        <taxon>Seminavis</taxon>
    </lineage>
</organism>
<name>A0A9N8ERQ8_9STRA</name>
<dbReference type="Proteomes" id="UP001153069">
    <property type="component" value="Unassembled WGS sequence"/>
</dbReference>
<dbReference type="PROSITE" id="PS50097">
    <property type="entry name" value="BTB"/>
    <property type="match status" value="1"/>
</dbReference>
<dbReference type="OrthoDB" id="6359816at2759"/>
<accession>A0A9N8ERQ8</accession>
<sequence>MEAEGLVPKGMKDESLGDVIPFWTDDNFHDVDLVCNDGVVVGANRSILALRSEKFRKILFGTTKTETVDIPYNSQAVNTMLEFIHMGSANLLDPQDDDDDDDDKSMTFEAISRVRTLVALTGTALAFHLTGLCKKAYFAVDRSLRANPAMALAVLAQFDDGVDEVPERVLDRALATIQSSDIGLDSLKDEVAGCLLGDLSSYVMEEVFKDETAGQPKDQQQLFQLVNMWYEHSTIDQVSARELVLDHFCLERMDPVFLSSSLVMTSDLVDQDMLLEAFRSQAVAAQKQYGMIPPVARLAFWKRSLSTFTQAKEGHCMDVLEYPADKTQKRMKLRWTIQVLDDGANSLCVGVAFWCQKTRRPAVFGGKHRVFAFRSDGMVMACERLQHKSRISFPSGSTVTMTLHLPDEVAGVALLKASVYGTCASMKILFLAEEPNMELLPFVAMDAPGHVQLVRIERF</sequence>
<dbReference type="CDD" id="cd18186">
    <property type="entry name" value="BTB_POZ_ZBTB_KLHL-like"/>
    <property type="match status" value="1"/>
</dbReference>
<dbReference type="InterPro" id="IPR011333">
    <property type="entry name" value="SKP1/BTB/POZ_sf"/>
</dbReference>